<dbReference type="RefSeq" id="WP_380672013.1">
    <property type="nucleotide sequence ID" value="NZ_JBHTCJ010000015.1"/>
</dbReference>
<dbReference type="EMBL" id="JBHTCJ010000015">
    <property type="protein sequence ID" value="MFC7344330.1"/>
    <property type="molecule type" value="Genomic_DNA"/>
</dbReference>
<dbReference type="GO" id="GO:0016491">
    <property type="term" value="F:oxidoreductase activity"/>
    <property type="evidence" value="ECO:0007669"/>
    <property type="project" value="UniProtKB-KW"/>
</dbReference>
<sequence>MIPRLSVLDRSHVRAGGDPQQALRETVRFARQVEQLGYHRFWVAEHHGVPGVAGAAPTVLAAAVASATEHIRVGTGGVMLPNHRPLPVAEQFGALASLFGERIDVGLGRSLGFTGAVRRALGAEDASRFGEQVGELLGHLDGTAAVPAVPACGVSLPVFVLATRSSTTAAELGLPLVIASPLGEERMLRAIDEYRADFRPSARAAEPYVVVSRSIAVAETTEAARRLLVPEAWANTWSRTRGEFPPLESPEDVLAREMTDRERTHFTRAMSGHIHGTPDEASAAIHDLVARTGADELLVTTTAHDPADRLASYRLLATLT</sequence>
<dbReference type="PANTHER" id="PTHR30137">
    <property type="entry name" value="LUCIFERASE-LIKE MONOOXYGENASE"/>
    <property type="match status" value="1"/>
</dbReference>
<evidence type="ECO:0000259" key="2">
    <source>
        <dbReference type="Pfam" id="PF00296"/>
    </source>
</evidence>
<keyword evidence="3" id="KW-0560">Oxidoreductase</keyword>
<comment type="similarity">
    <text evidence="1">To bacterial alkanal monooxygenase alpha and beta chains.</text>
</comment>
<dbReference type="InterPro" id="IPR011251">
    <property type="entry name" value="Luciferase-like_dom"/>
</dbReference>
<dbReference type="InterPro" id="IPR036661">
    <property type="entry name" value="Luciferase-like_sf"/>
</dbReference>
<evidence type="ECO:0000313" key="3">
    <source>
        <dbReference type="EMBL" id="MFC7344330.1"/>
    </source>
</evidence>
<dbReference type="InterPro" id="IPR050766">
    <property type="entry name" value="Bact_Lucif_Oxidored"/>
</dbReference>
<dbReference type="InterPro" id="IPR019949">
    <property type="entry name" value="CmoO-like"/>
</dbReference>
<dbReference type="PANTHER" id="PTHR30137:SF6">
    <property type="entry name" value="LUCIFERASE-LIKE MONOOXYGENASE"/>
    <property type="match status" value="1"/>
</dbReference>
<reference evidence="4" key="1">
    <citation type="journal article" date="2019" name="Int. J. Syst. Evol. Microbiol.">
        <title>The Global Catalogue of Microorganisms (GCM) 10K type strain sequencing project: providing services to taxonomists for standard genome sequencing and annotation.</title>
        <authorList>
            <consortium name="The Broad Institute Genomics Platform"/>
            <consortium name="The Broad Institute Genome Sequencing Center for Infectious Disease"/>
            <person name="Wu L."/>
            <person name="Ma J."/>
        </authorList>
    </citation>
    <scope>NUCLEOTIDE SEQUENCE [LARGE SCALE GENOMIC DNA]</scope>
    <source>
        <strain evidence="4">WLHS5</strain>
    </source>
</reference>
<proteinExistence type="predicted"/>
<dbReference type="SUPFAM" id="SSF51679">
    <property type="entry name" value="Bacterial luciferase-like"/>
    <property type="match status" value="1"/>
</dbReference>
<dbReference type="NCBIfam" id="TIGR03558">
    <property type="entry name" value="oxido_grp_1"/>
    <property type="match status" value="1"/>
</dbReference>
<dbReference type="Proteomes" id="UP001596504">
    <property type="component" value="Unassembled WGS sequence"/>
</dbReference>
<gene>
    <name evidence="3" type="ORF">ACFQRI_23215</name>
</gene>
<dbReference type="Pfam" id="PF00296">
    <property type="entry name" value="Bac_luciferase"/>
    <property type="match status" value="1"/>
</dbReference>
<accession>A0ABW2LS35</accession>
<dbReference type="Gene3D" id="3.20.20.30">
    <property type="entry name" value="Luciferase-like domain"/>
    <property type="match status" value="1"/>
</dbReference>
<dbReference type="EC" id="1.-.-.-" evidence="3"/>
<evidence type="ECO:0000256" key="1">
    <source>
        <dbReference type="ARBA" id="ARBA00007789"/>
    </source>
</evidence>
<feature type="domain" description="Luciferase-like" evidence="2">
    <location>
        <begin position="5"/>
        <end position="295"/>
    </location>
</feature>
<name>A0ABW2LS35_9PSEU</name>
<organism evidence="3 4">
    <name type="scientific">Saccharopolyspora griseoalba</name>
    <dbReference type="NCBI Taxonomy" id="1431848"/>
    <lineage>
        <taxon>Bacteria</taxon>
        <taxon>Bacillati</taxon>
        <taxon>Actinomycetota</taxon>
        <taxon>Actinomycetes</taxon>
        <taxon>Pseudonocardiales</taxon>
        <taxon>Pseudonocardiaceae</taxon>
        <taxon>Saccharopolyspora</taxon>
    </lineage>
</organism>
<keyword evidence="4" id="KW-1185">Reference proteome</keyword>
<evidence type="ECO:0000313" key="4">
    <source>
        <dbReference type="Proteomes" id="UP001596504"/>
    </source>
</evidence>
<protein>
    <submittedName>
        <fullName evidence="3">LLM class flavin-dependent oxidoreductase</fullName>
        <ecNumber evidence="3">1.-.-.-</ecNumber>
    </submittedName>
</protein>
<comment type="caution">
    <text evidence="3">The sequence shown here is derived from an EMBL/GenBank/DDBJ whole genome shotgun (WGS) entry which is preliminary data.</text>
</comment>